<evidence type="ECO:0000313" key="2">
    <source>
        <dbReference type="EMBL" id="KAF2640383.1"/>
    </source>
</evidence>
<keyword evidence="3" id="KW-1185">Reference proteome</keyword>
<sequence length="995" mass="111285">MPMLSRTSLASIVCPSAPFLAPRLLRTPASLALSRCPLQSYATKHGDGLRKFDRKYDSSKTEAWESRGSRESPAFWSRQEGRQKFMPRDVRVSLLRKLRDAYEERQVKVILDLYPQLAQAHLLAPQDTRKIAQALHYCMRVGAMSSQELSPIVMQVVEDIQTGTLPPNAWAHVHLLGIFKECKMYDQGYTFWKWLVEKDDTYVSQAVYGAAIELMTTARKATLAELESLYADALDRFPGTFAGYHLSPDAILADRTQALAIADVPIALLQGILTARIIYGDWQSAYLALDTGLRLLPAQLPTRFFELFVFERPLPEGYTVFLMACRAGVAPSSSLLSTLLKKIRAAMTLSPSLHARIVLLRATANAIYAYLESGGSLKDTHVGSFMAACDSVLAEKAPGQDFEGDEARIRNSLITSAHEILSLLLSAGFPPKGNVFSPMIMLAGNLRVPDLLKVTLKDCEKAGITLGPVEIRTVITAAGRLGDKRLIEEYWSLIVSRAEANGEALSYNDWITLARACNRGGHLGFCREQIYKLDDTLDESLTLTLTDEMDANLFEPSGNPASSSTMTPEEFAAEMQTLKSQFRNIAATVMSGRPLDLRKTPFYMTLDPARRPLGTIEDMRTIYDEKSIDPHQPPAPPSPDRKLHISSTGFTLEDLRFQNWVSVIEMLDQAHFWQTANKNKIKDHPQAEGSVYIGQADQENLPIPLPILRQRIKELRTPGAFKASTVTNKKQAPAKDAGPPAGNGPLTQEQLVQKFGKMVYDPETKSMRREFVKTKPPALKYYVGIESEHVAPTPEGKVSRRPFGVLYGKGKRHPLGLQPMRAGGGVGHREKREYSTVSKGEEQIKDKLRLAKEGKSLSKEGKEQIRLGKEEIVDGQKKLKKGHEKMREGEERVRKAKEKIEKGTERVREGTEKALEGYKKIRISRGREEEIENGTEKVGEGTEKVHDGHEKIRSSGERQEEIKKGTEKVGEDTEKVHDGYKRIRLNRGRPEKRLR</sequence>
<organism evidence="2 3">
    <name type="scientific">Massarina eburnea CBS 473.64</name>
    <dbReference type="NCBI Taxonomy" id="1395130"/>
    <lineage>
        <taxon>Eukaryota</taxon>
        <taxon>Fungi</taxon>
        <taxon>Dikarya</taxon>
        <taxon>Ascomycota</taxon>
        <taxon>Pezizomycotina</taxon>
        <taxon>Dothideomycetes</taxon>
        <taxon>Pleosporomycetidae</taxon>
        <taxon>Pleosporales</taxon>
        <taxon>Massarineae</taxon>
        <taxon>Massarinaceae</taxon>
        <taxon>Massarina</taxon>
    </lineage>
</organism>
<feature type="region of interest" description="Disordered" evidence="1">
    <location>
        <begin position="725"/>
        <end position="746"/>
    </location>
</feature>
<feature type="compositionally biased region" description="Basic and acidic residues" evidence="1">
    <location>
        <begin position="934"/>
        <end position="981"/>
    </location>
</feature>
<accession>A0A6A6S139</accession>
<dbReference type="AlphaFoldDB" id="A0A6A6S139"/>
<proteinExistence type="predicted"/>
<evidence type="ECO:0000256" key="1">
    <source>
        <dbReference type="SAM" id="MobiDB-lite"/>
    </source>
</evidence>
<dbReference type="OrthoDB" id="185373at2759"/>
<feature type="compositionally biased region" description="Basic and acidic residues" evidence="1">
    <location>
        <begin position="885"/>
        <end position="910"/>
    </location>
</feature>
<name>A0A6A6S139_9PLEO</name>
<gene>
    <name evidence="2" type="ORF">P280DRAFT_470051</name>
</gene>
<evidence type="ECO:0000313" key="3">
    <source>
        <dbReference type="Proteomes" id="UP000799753"/>
    </source>
</evidence>
<feature type="region of interest" description="Disordered" evidence="1">
    <location>
        <begin position="877"/>
        <end position="910"/>
    </location>
</feature>
<feature type="region of interest" description="Disordered" evidence="1">
    <location>
        <begin position="809"/>
        <end position="840"/>
    </location>
</feature>
<reference evidence="2" key="1">
    <citation type="journal article" date="2020" name="Stud. Mycol.">
        <title>101 Dothideomycetes genomes: a test case for predicting lifestyles and emergence of pathogens.</title>
        <authorList>
            <person name="Haridas S."/>
            <person name="Albert R."/>
            <person name="Binder M."/>
            <person name="Bloem J."/>
            <person name="Labutti K."/>
            <person name="Salamov A."/>
            <person name="Andreopoulos B."/>
            <person name="Baker S."/>
            <person name="Barry K."/>
            <person name="Bills G."/>
            <person name="Bluhm B."/>
            <person name="Cannon C."/>
            <person name="Castanera R."/>
            <person name="Culley D."/>
            <person name="Daum C."/>
            <person name="Ezra D."/>
            <person name="Gonzalez J."/>
            <person name="Henrissat B."/>
            <person name="Kuo A."/>
            <person name="Liang C."/>
            <person name="Lipzen A."/>
            <person name="Lutzoni F."/>
            <person name="Magnuson J."/>
            <person name="Mondo S."/>
            <person name="Nolan M."/>
            <person name="Ohm R."/>
            <person name="Pangilinan J."/>
            <person name="Park H.-J."/>
            <person name="Ramirez L."/>
            <person name="Alfaro M."/>
            <person name="Sun H."/>
            <person name="Tritt A."/>
            <person name="Yoshinaga Y."/>
            <person name="Zwiers L.-H."/>
            <person name="Turgeon B."/>
            <person name="Goodwin S."/>
            <person name="Spatafora J."/>
            <person name="Crous P."/>
            <person name="Grigoriev I."/>
        </authorList>
    </citation>
    <scope>NUCLEOTIDE SEQUENCE</scope>
    <source>
        <strain evidence="2">CBS 473.64</strain>
    </source>
</reference>
<dbReference type="EMBL" id="MU006785">
    <property type="protein sequence ID" value="KAF2640383.1"/>
    <property type="molecule type" value="Genomic_DNA"/>
</dbReference>
<protein>
    <submittedName>
        <fullName evidence="2">Uncharacterized protein</fullName>
    </submittedName>
</protein>
<feature type="compositionally biased region" description="Basic and acidic residues" evidence="1">
    <location>
        <begin position="827"/>
        <end position="840"/>
    </location>
</feature>
<dbReference type="Proteomes" id="UP000799753">
    <property type="component" value="Unassembled WGS sequence"/>
</dbReference>
<feature type="region of interest" description="Disordered" evidence="1">
    <location>
        <begin position="929"/>
        <end position="995"/>
    </location>
</feature>